<protein>
    <submittedName>
        <fullName evidence="1">Uncharacterized protein</fullName>
    </submittedName>
</protein>
<evidence type="ECO:0000313" key="2">
    <source>
        <dbReference type="Proteomes" id="UP000288805"/>
    </source>
</evidence>
<accession>A0A438D1D6</accession>
<reference evidence="1 2" key="1">
    <citation type="journal article" date="2018" name="PLoS Genet.">
        <title>Population sequencing reveals clonal diversity and ancestral inbreeding in the grapevine cultivar Chardonnay.</title>
        <authorList>
            <person name="Roach M.J."/>
            <person name="Johnson D.L."/>
            <person name="Bohlmann J."/>
            <person name="van Vuuren H.J."/>
            <person name="Jones S.J."/>
            <person name="Pretorius I.S."/>
            <person name="Schmidt S.A."/>
            <person name="Borneman A.R."/>
        </authorList>
    </citation>
    <scope>NUCLEOTIDE SEQUENCE [LARGE SCALE GENOMIC DNA]</scope>
    <source>
        <strain evidence="2">cv. Chardonnay</strain>
        <tissue evidence="1">Leaf</tissue>
    </source>
</reference>
<organism evidence="1 2">
    <name type="scientific">Vitis vinifera</name>
    <name type="common">Grape</name>
    <dbReference type="NCBI Taxonomy" id="29760"/>
    <lineage>
        <taxon>Eukaryota</taxon>
        <taxon>Viridiplantae</taxon>
        <taxon>Streptophyta</taxon>
        <taxon>Embryophyta</taxon>
        <taxon>Tracheophyta</taxon>
        <taxon>Spermatophyta</taxon>
        <taxon>Magnoliopsida</taxon>
        <taxon>eudicotyledons</taxon>
        <taxon>Gunneridae</taxon>
        <taxon>Pentapetalae</taxon>
        <taxon>rosids</taxon>
        <taxon>Vitales</taxon>
        <taxon>Vitaceae</taxon>
        <taxon>Viteae</taxon>
        <taxon>Vitis</taxon>
    </lineage>
</organism>
<proteinExistence type="predicted"/>
<sequence>MISIMEKYGETKFILNTTYVKWVQTNQRLLCWLLFSISVSVLLPKGLCEEAVGEPDMHRARITGEPDVQRAGTTGEPDAHRACTVSGPDAHCELARHALHAHQMGIARTPDLGGVDEGHQTIADSHHDAYGQHMGAMPWLIAMKLDQTGEASNKPQAMGT</sequence>
<dbReference type="Proteomes" id="UP000288805">
    <property type="component" value="Unassembled WGS sequence"/>
</dbReference>
<dbReference type="AlphaFoldDB" id="A0A438D1D6"/>
<dbReference type="EMBL" id="QGNW01001856">
    <property type="protein sequence ID" value="RVW29251.1"/>
    <property type="molecule type" value="Genomic_DNA"/>
</dbReference>
<comment type="caution">
    <text evidence="1">The sequence shown here is derived from an EMBL/GenBank/DDBJ whole genome shotgun (WGS) entry which is preliminary data.</text>
</comment>
<gene>
    <name evidence="1" type="ORF">CK203_109745</name>
</gene>
<name>A0A438D1D6_VITVI</name>
<evidence type="ECO:0000313" key="1">
    <source>
        <dbReference type="EMBL" id="RVW29251.1"/>
    </source>
</evidence>